<gene>
    <name evidence="1" type="ORF">SAMN05444920_10528</name>
</gene>
<sequence>MYTGTYLIGRPYDGNEQKGVYIVTNRHGLACYAGQTRPSQSWSGAAAIRLVQHIHEESKRREWKEFWVLPLKWTTAPGIVNWYEKYVATRLGLPLRHRRIHPHSG</sequence>
<reference evidence="1 2" key="1">
    <citation type="submission" date="2016-10" db="EMBL/GenBank/DDBJ databases">
        <authorList>
            <person name="de Groot N.N."/>
        </authorList>
    </citation>
    <scope>NUCLEOTIDE SEQUENCE [LARGE SCALE GENOMIC DNA]</scope>
    <source>
        <strain evidence="1 2">CGMCC 4.7037</strain>
    </source>
</reference>
<proteinExistence type="predicted"/>
<evidence type="ECO:0008006" key="3">
    <source>
        <dbReference type="Google" id="ProtNLM"/>
    </source>
</evidence>
<organism evidence="1 2">
    <name type="scientific">Nonomuraea solani</name>
    <dbReference type="NCBI Taxonomy" id="1144553"/>
    <lineage>
        <taxon>Bacteria</taxon>
        <taxon>Bacillati</taxon>
        <taxon>Actinomycetota</taxon>
        <taxon>Actinomycetes</taxon>
        <taxon>Streptosporangiales</taxon>
        <taxon>Streptosporangiaceae</taxon>
        <taxon>Nonomuraea</taxon>
    </lineage>
</organism>
<evidence type="ECO:0000313" key="2">
    <source>
        <dbReference type="Proteomes" id="UP000236732"/>
    </source>
</evidence>
<dbReference type="EMBL" id="FNVT01000005">
    <property type="protein sequence ID" value="SEG82284.1"/>
    <property type="molecule type" value="Genomic_DNA"/>
</dbReference>
<protein>
    <recommendedName>
        <fullName evidence="3">GIY-YIG domain-containing protein</fullName>
    </recommendedName>
</protein>
<evidence type="ECO:0000313" key="1">
    <source>
        <dbReference type="EMBL" id="SEG82284.1"/>
    </source>
</evidence>
<accession>A0A1H6DAY6</accession>
<keyword evidence="2" id="KW-1185">Reference proteome</keyword>
<dbReference type="AlphaFoldDB" id="A0A1H6DAY6"/>
<dbReference type="Proteomes" id="UP000236732">
    <property type="component" value="Unassembled WGS sequence"/>
</dbReference>
<name>A0A1H6DAY6_9ACTN</name>